<feature type="transmembrane region" description="Helical" evidence="5">
    <location>
        <begin position="101"/>
        <end position="126"/>
    </location>
</feature>
<dbReference type="Gene3D" id="1.20.1070.10">
    <property type="entry name" value="Rhodopsin 7-helix transmembrane proteins"/>
    <property type="match status" value="1"/>
</dbReference>
<organism evidence="7 8">
    <name type="scientific">Lymnaea stagnalis</name>
    <name type="common">Great pond snail</name>
    <name type="synonym">Helix stagnalis</name>
    <dbReference type="NCBI Taxonomy" id="6523"/>
    <lineage>
        <taxon>Eukaryota</taxon>
        <taxon>Metazoa</taxon>
        <taxon>Spiralia</taxon>
        <taxon>Lophotrochozoa</taxon>
        <taxon>Mollusca</taxon>
        <taxon>Gastropoda</taxon>
        <taxon>Heterobranchia</taxon>
        <taxon>Euthyneura</taxon>
        <taxon>Panpulmonata</taxon>
        <taxon>Hygrophila</taxon>
        <taxon>Lymnaeoidea</taxon>
        <taxon>Lymnaeidae</taxon>
        <taxon>Lymnaea</taxon>
    </lineage>
</organism>
<feature type="non-terminal residue" evidence="7">
    <location>
        <position position="274"/>
    </location>
</feature>
<dbReference type="PROSITE" id="PS50262">
    <property type="entry name" value="G_PROTEIN_RECEP_F1_2"/>
    <property type="match status" value="1"/>
</dbReference>
<evidence type="ECO:0000259" key="6">
    <source>
        <dbReference type="PROSITE" id="PS50262"/>
    </source>
</evidence>
<evidence type="ECO:0000256" key="4">
    <source>
        <dbReference type="ARBA" id="ARBA00023136"/>
    </source>
</evidence>
<keyword evidence="8" id="KW-1185">Reference proteome</keyword>
<dbReference type="Pfam" id="PF00001">
    <property type="entry name" value="7tm_1"/>
    <property type="match status" value="1"/>
</dbReference>
<dbReference type="GO" id="GO:0016020">
    <property type="term" value="C:membrane"/>
    <property type="evidence" value="ECO:0007669"/>
    <property type="project" value="UniProtKB-SubCell"/>
</dbReference>
<keyword evidence="4 5" id="KW-0472">Membrane</keyword>
<gene>
    <name evidence="7" type="ORF">GSLYS_00003991001</name>
</gene>
<keyword evidence="2 5" id="KW-0812">Transmembrane</keyword>
<dbReference type="GO" id="GO:0004930">
    <property type="term" value="F:G protein-coupled receptor activity"/>
    <property type="evidence" value="ECO:0007669"/>
    <property type="project" value="InterPro"/>
</dbReference>
<dbReference type="SUPFAM" id="SSF81321">
    <property type="entry name" value="Family A G protein-coupled receptor-like"/>
    <property type="match status" value="1"/>
</dbReference>
<evidence type="ECO:0000313" key="7">
    <source>
        <dbReference type="EMBL" id="CAL1529858.1"/>
    </source>
</evidence>
<feature type="transmembrane region" description="Helical" evidence="5">
    <location>
        <begin position="243"/>
        <end position="268"/>
    </location>
</feature>
<dbReference type="PANTHER" id="PTHR46641:SF2">
    <property type="entry name" value="FMRFAMIDE RECEPTOR"/>
    <property type="match status" value="1"/>
</dbReference>
<evidence type="ECO:0000313" key="8">
    <source>
        <dbReference type="Proteomes" id="UP001497497"/>
    </source>
</evidence>
<dbReference type="PANTHER" id="PTHR46641">
    <property type="entry name" value="FMRFAMIDE RECEPTOR-RELATED"/>
    <property type="match status" value="1"/>
</dbReference>
<feature type="domain" description="G-protein coupled receptors family 1 profile" evidence="6">
    <location>
        <begin position="72"/>
        <end position="267"/>
    </location>
</feature>
<dbReference type="Proteomes" id="UP001497497">
    <property type="component" value="Unassembled WGS sequence"/>
</dbReference>
<dbReference type="InterPro" id="IPR000276">
    <property type="entry name" value="GPCR_Rhodpsn"/>
</dbReference>
<evidence type="ECO:0000256" key="3">
    <source>
        <dbReference type="ARBA" id="ARBA00022989"/>
    </source>
</evidence>
<dbReference type="AlphaFoldDB" id="A0AAV2HCU5"/>
<proteinExistence type="predicted"/>
<dbReference type="InterPro" id="IPR052954">
    <property type="entry name" value="GPCR-Ligand_Int"/>
</dbReference>
<dbReference type="InterPro" id="IPR017452">
    <property type="entry name" value="GPCR_Rhodpsn_7TM"/>
</dbReference>
<keyword evidence="3 5" id="KW-1133">Transmembrane helix</keyword>
<evidence type="ECO:0000256" key="5">
    <source>
        <dbReference type="SAM" id="Phobius"/>
    </source>
</evidence>
<accession>A0AAV2HCU5</accession>
<feature type="transmembrane region" description="Helical" evidence="5">
    <location>
        <begin position="205"/>
        <end position="231"/>
    </location>
</feature>
<comment type="caution">
    <text evidence="7">The sequence shown here is derived from an EMBL/GenBank/DDBJ whole genome shotgun (WGS) entry which is preliminary data.</text>
</comment>
<evidence type="ECO:0000256" key="2">
    <source>
        <dbReference type="ARBA" id="ARBA00022692"/>
    </source>
</evidence>
<sequence>MCVFAKQGLTKSMNASFFAMTISDASEIVFQIWHNFCLNPYAQQIDSVVDFVEVQYLTAGIPSLFFMRITGWITAYITAERCLAIALPLKIKQILTARRTVAILVFIYVINMESLIPVYFSAYFVWKFIPAQNRSKLGISFRSSKLEIGKVNSYFHTAMAMFTFALVVMFTGVLVLRLKQKSKWRRKSTSRAPQMEKMSRERKTVAMVTVIAAVMIACYAPGILLTIVAFVDSDFRIAGPKTNIYQAAWSLAFLLHSVNASVSFLLYYKTSSKY</sequence>
<feature type="transmembrane region" description="Helical" evidence="5">
    <location>
        <begin position="154"/>
        <end position="176"/>
    </location>
</feature>
<comment type="subcellular location">
    <subcellularLocation>
        <location evidence="1">Membrane</location>
    </subcellularLocation>
</comment>
<protein>
    <recommendedName>
        <fullName evidence="6">G-protein coupled receptors family 1 profile domain-containing protein</fullName>
    </recommendedName>
</protein>
<reference evidence="7 8" key="1">
    <citation type="submission" date="2024-04" db="EMBL/GenBank/DDBJ databases">
        <authorList>
            <consortium name="Genoscope - CEA"/>
            <person name="William W."/>
        </authorList>
    </citation>
    <scope>NUCLEOTIDE SEQUENCE [LARGE SCALE GENOMIC DNA]</scope>
</reference>
<dbReference type="EMBL" id="CAXITT010000057">
    <property type="protein sequence ID" value="CAL1529858.1"/>
    <property type="molecule type" value="Genomic_DNA"/>
</dbReference>
<evidence type="ECO:0000256" key="1">
    <source>
        <dbReference type="ARBA" id="ARBA00004370"/>
    </source>
</evidence>
<name>A0AAV2HCU5_LYMST</name>